<feature type="non-terminal residue" evidence="10">
    <location>
        <position position="519"/>
    </location>
</feature>
<feature type="transmembrane region" description="Helical" evidence="8">
    <location>
        <begin position="316"/>
        <end position="335"/>
    </location>
</feature>
<evidence type="ECO:0000256" key="6">
    <source>
        <dbReference type="ARBA" id="ARBA00022989"/>
    </source>
</evidence>
<dbReference type="GO" id="GO:0016757">
    <property type="term" value="F:glycosyltransferase activity"/>
    <property type="evidence" value="ECO:0007669"/>
    <property type="project" value="UniProtKB-KW"/>
</dbReference>
<feature type="domain" description="Glycosyltransferase RgtA/B/C/D-like" evidence="9">
    <location>
        <begin position="71"/>
        <end position="228"/>
    </location>
</feature>
<comment type="subcellular location">
    <subcellularLocation>
        <location evidence="1">Cell membrane</location>
        <topology evidence="1">Multi-pass membrane protein</topology>
    </subcellularLocation>
</comment>
<keyword evidence="7 8" id="KW-0472">Membrane</keyword>
<dbReference type="PANTHER" id="PTHR33908:SF11">
    <property type="entry name" value="MEMBRANE PROTEIN"/>
    <property type="match status" value="1"/>
</dbReference>
<feature type="transmembrane region" description="Helical" evidence="8">
    <location>
        <begin position="215"/>
        <end position="237"/>
    </location>
</feature>
<evidence type="ECO:0000256" key="4">
    <source>
        <dbReference type="ARBA" id="ARBA00022679"/>
    </source>
</evidence>
<gene>
    <name evidence="10" type="ORF">RGQ15_21680</name>
</gene>
<name>A0ABU2HYN2_9RHOB</name>
<dbReference type="EC" id="2.4.-.-" evidence="10"/>
<evidence type="ECO:0000259" key="9">
    <source>
        <dbReference type="Pfam" id="PF13231"/>
    </source>
</evidence>
<dbReference type="Proteomes" id="UP001269144">
    <property type="component" value="Unassembled WGS sequence"/>
</dbReference>
<dbReference type="InterPro" id="IPR038731">
    <property type="entry name" value="RgtA/B/C-like"/>
</dbReference>
<evidence type="ECO:0000256" key="1">
    <source>
        <dbReference type="ARBA" id="ARBA00004651"/>
    </source>
</evidence>
<reference evidence="11" key="1">
    <citation type="submission" date="2023-07" db="EMBL/GenBank/DDBJ databases">
        <title>Paracoccus sp. MBLB3053 whole genome sequence.</title>
        <authorList>
            <person name="Hwang C.Y."/>
            <person name="Cho E.-S."/>
            <person name="Seo M.-J."/>
        </authorList>
    </citation>
    <scope>NUCLEOTIDE SEQUENCE [LARGE SCALE GENOMIC DNA]</scope>
    <source>
        <strain evidence="11">MBLB3053</strain>
    </source>
</reference>
<keyword evidence="5 8" id="KW-0812">Transmembrane</keyword>
<evidence type="ECO:0000256" key="5">
    <source>
        <dbReference type="ARBA" id="ARBA00022692"/>
    </source>
</evidence>
<dbReference type="InterPro" id="IPR050297">
    <property type="entry name" value="LipidA_mod_glycosyltrf_83"/>
</dbReference>
<dbReference type="EMBL" id="JAVQLW010000005">
    <property type="protein sequence ID" value="MDS9470168.1"/>
    <property type="molecule type" value="Genomic_DNA"/>
</dbReference>
<evidence type="ECO:0000313" key="11">
    <source>
        <dbReference type="Proteomes" id="UP001269144"/>
    </source>
</evidence>
<organism evidence="10 11">
    <name type="scientific">Paracoccus aurantius</name>
    <dbReference type="NCBI Taxonomy" id="3073814"/>
    <lineage>
        <taxon>Bacteria</taxon>
        <taxon>Pseudomonadati</taxon>
        <taxon>Pseudomonadota</taxon>
        <taxon>Alphaproteobacteria</taxon>
        <taxon>Rhodobacterales</taxon>
        <taxon>Paracoccaceae</taxon>
        <taxon>Paracoccus</taxon>
    </lineage>
</organism>
<evidence type="ECO:0000313" key="10">
    <source>
        <dbReference type="EMBL" id="MDS9470168.1"/>
    </source>
</evidence>
<evidence type="ECO:0000256" key="3">
    <source>
        <dbReference type="ARBA" id="ARBA00022676"/>
    </source>
</evidence>
<feature type="transmembrane region" description="Helical" evidence="8">
    <location>
        <begin position="396"/>
        <end position="413"/>
    </location>
</feature>
<sequence>MSDQISQIRGDSLVVPPLALAMMLFAGLSVLGVLLRPAMPIDETRYLTVAWEMRLSGDWLVPHLNGLSYSHKPPLLFWLINLVWLVTGPSETAARLVAPAFGFASVWATARLARKLVPDEPEISGHAALALSGMLGFSFFAGLTMFDAMQVLATVLGVTALTGVASRGRAAWLGWGTALALGALAKGPVTLVHLLPVALTTPLWAGTDWRSTAKGLALGLLTGLGLVALWLGPALVAGGSEYRTAVLWTQSAGRVVDSFAHQKPIWFFLAMMPLLIWPWGWSLASWRAARLTGPLAVWALADFAIFSLISGKQAHYLLPMLPALAIAFAPTLAVPRMPMRLAAILPLDLALLLGAIMLGLGPKEWGIAAQPLAPALLATALALTAALLVWSGGIYAAMGSCALILSLSVLFLGQMTKIYDAGNLGHRLSLHDMAGVGLVSGDYAGEFNYAGRLEHPVRLFDTPEAGLAWLAECPARILVMPGEHGPQDRAASDVITFRSQNYGLWLSPDQDQQDHEACR</sequence>
<keyword evidence="11" id="KW-1185">Reference proteome</keyword>
<dbReference type="RefSeq" id="WP_311162983.1">
    <property type="nucleotide sequence ID" value="NZ_JAVQLW010000005.1"/>
</dbReference>
<dbReference type="Pfam" id="PF13231">
    <property type="entry name" value="PMT_2"/>
    <property type="match status" value="1"/>
</dbReference>
<feature type="transmembrane region" description="Helical" evidence="8">
    <location>
        <begin position="148"/>
        <end position="165"/>
    </location>
</feature>
<keyword evidence="2" id="KW-1003">Cell membrane</keyword>
<evidence type="ECO:0000256" key="2">
    <source>
        <dbReference type="ARBA" id="ARBA00022475"/>
    </source>
</evidence>
<protein>
    <submittedName>
        <fullName evidence="10">Glycosyltransferase family 39 protein</fullName>
        <ecNumber evidence="10">2.4.-.-</ecNumber>
    </submittedName>
</protein>
<accession>A0ABU2HYN2</accession>
<feature type="transmembrane region" description="Helical" evidence="8">
    <location>
        <begin position="288"/>
        <end position="309"/>
    </location>
</feature>
<feature type="transmembrane region" description="Helical" evidence="8">
    <location>
        <begin position="172"/>
        <end position="195"/>
    </location>
</feature>
<feature type="transmembrane region" description="Helical" evidence="8">
    <location>
        <begin position="12"/>
        <end position="35"/>
    </location>
</feature>
<dbReference type="PANTHER" id="PTHR33908">
    <property type="entry name" value="MANNOSYLTRANSFERASE YKCB-RELATED"/>
    <property type="match status" value="1"/>
</dbReference>
<feature type="transmembrane region" description="Helical" evidence="8">
    <location>
        <begin position="341"/>
        <end position="360"/>
    </location>
</feature>
<evidence type="ECO:0000256" key="8">
    <source>
        <dbReference type="SAM" id="Phobius"/>
    </source>
</evidence>
<feature type="transmembrane region" description="Helical" evidence="8">
    <location>
        <begin position="264"/>
        <end position="282"/>
    </location>
</feature>
<comment type="caution">
    <text evidence="10">The sequence shown here is derived from an EMBL/GenBank/DDBJ whole genome shotgun (WGS) entry which is preliminary data.</text>
</comment>
<feature type="transmembrane region" description="Helical" evidence="8">
    <location>
        <begin position="372"/>
        <end position="390"/>
    </location>
</feature>
<proteinExistence type="predicted"/>
<evidence type="ECO:0000256" key="7">
    <source>
        <dbReference type="ARBA" id="ARBA00023136"/>
    </source>
</evidence>
<keyword evidence="3 10" id="KW-0328">Glycosyltransferase</keyword>
<keyword evidence="4 10" id="KW-0808">Transferase</keyword>
<keyword evidence="6 8" id="KW-1133">Transmembrane helix</keyword>